<accession>A0A8S5PRI6</accession>
<sequence>MIEQPLEVKQGELDTTLMRFSPNGPWRKTFVRGAITFPRYEETSSRFCGSVSVCAIHRNGRASLYHIENFEIYDFSLANLFSSLYETYRVSRFYYRADGSGDEDARKFEIQSGIRRRKNLDSVYPLLVPLRFPTDYHALESFLVRSENETFEADSNSILQDAISYWDQSRGFDLAPSELRCTAVNLAGLDRDALYWRTRE</sequence>
<dbReference type="EMBL" id="BK015477">
    <property type="protein sequence ID" value="DAE08836.1"/>
    <property type="molecule type" value="Genomic_DNA"/>
</dbReference>
<name>A0A8S5PRI6_9CAUD</name>
<protein>
    <submittedName>
        <fullName evidence="1">Uncharacterized protein</fullName>
    </submittedName>
</protein>
<reference evidence="1" key="1">
    <citation type="journal article" date="2021" name="Proc. Natl. Acad. Sci. U.S.A.">
        <title>A Catalog of Tens of Thousands of Viruses from Human Metagenomes Reveals Hidden Associations with Chronic Diseases.</title>
        <authorList>
            <person name="Tisza M.J."/>
            <person name="Buck C.B."/>
        </authorList>
    </citation>
    <scope>NUCLEOTIDE SEQUENCE</scope>
    <source>
        <strain evidence="1">Ct8dV2</strain>
    </source>
</reference>
<evidence type="ECO:0000313" key="1">
    <source>
        <dbReference type="EMBL" id="DAE08836.1"/>
    </source>
</evidence>
<organism evidence="1">
    <name type="scientific">Podoviridae sp. ct8dV2</name>
    <dbReference type="NCBI Taxonomy" id="2825222"/>
    <lineage>
        <taxon>Viruses</taxon>
        <taxon>Duplodnaviria</taxon>
        <taxon>Heunggongvirae</taxon>
        <taxon>Uroviricota</taxon>
        <taxon>Caudoviricetes</taxon>
    </lineage>
</organism>
<proteinExistence type="predicted"/>